<reference evidence="2 3" key="1">
    <citation type="journal article" date="2019" name="Int. J. Syst. Evol. Microbiol.">
        <title>The Global Catalogue of Microorganisms (GCM) 10K type strain sequencing project: providing services to taxonomists for standard genome sequencing and annotation.</title>
        <authorList>
            <consortium name="The Broad Institute Genomics Platform"/>
            <consortium name="The Broad Institute Genome Sequencing Center for Infectious Disease"/>
            <person name="Wu L."/>
            <person name="Ma J."/>
        </authorList>
    </citation>
    <scope>NUCLEOTIDE SEQUENCE [LARGE SCALE GENOMIC DNA]</scope>
    <source>
        <strain evidence="2 3">JCM 14303</strain>
    </source>
</reference>
<dbReference type="InterPro" id="IPR006175">
    <property type="entry name" value="YjgF/YER057c/UK114"/>
</dbReference>
<dbReference type="EMBL" id="BAAANC010000002">
    <property type="protein sequence ID" value="GAA1540712.1"/>
    <property type="molecule type" value="Genomic_DNA"/>
</dbReference>
<organism evidence="2 3">
    <name type="scientific">Kribbella lupini</name>
    <dbReference type="NCBI Taxonomy" id="291602"/>
    <lineage>
        <taxon>Bacteria</taxon>
        <taxon>Bacillati</taxon>
        <taxon>Actinomycetota</taxon>
        <taxon>Actinomycetes</taxon>
        <taxon>Propionibacteriales</taxon>
        <taxon>Kribbellaceae</taxon>
        <taxon>Kribbella</taxon>
    </lineage>
</organism>
<evidence type="ECO:0000256" key="1">
    <source>
        <dbReference type="ARBA" id="ARBA00010552"/>
    </source>
</evidence>
<name>A0ABN2BGQ7_9ACTN</name>
<protein>
    <submittedName>
        <fullName evidence="2">RidA family protein</fullName>
    </submittedName>
</protein>
<keyword evidence="3" id="KW-1185">Reference proteome</keyword>
<dbReference type="InterPro" id="IPR035959">
    <property type="entry name" value="RutC-like_sf"/>
</dbReference>
<dbReference type="PANTHER" id="PTHR11803">
    <property type="entry name" value="2-IMINOBUTANOATE/2-IMINOPROPANOATE DEAMINASE RIDA"/>
    <property type="match status" value="1"/>
</dbReference>
<dbReference type="Gene3D" id="3.30.1330.40">
    <property type="entry name" value="RutC-like"/>
    <property type="match status" value="1"/>
</dbReference>
<sequence>MVALAGPVTIERSNPAALHPTPGYHHVTTVEASRLVFLAGQCPLDPAGDLAAEDLEGQTAQVISNILTALESAGATPEDVVRTVIYVVSQNREELAAVWTQLNASPLAPAFTTASTLLGVAQLGFPGQFVEIDVTAAL</sequence>
<dbReference type="PANTHER" id="PTHR11803:SF58">
    <property type="entry name" value="PROTEIN HMF1-RELATED"/>
    <property type="match status" value="1"/>
</dbReference>
<comment type="caution">
    <text evidence="2">The sequence shown here is derived from an EMBL/GenBank/DDBJ whole genome shotgun (WGS) entry which is preliminary data.</text>
</comment>
<evidence type="ECO:0000313" key="2">
    <source>
        <dbReference type="EMBL" id="GAA1540712.1"/>
    </source>
</evidence>
<dbReference type="Proteomes" id="UP001500363">
    <property type="component" value="Unassembled WGS sequence"/>
</dbReference>
<evidence type="ECO:0000313" key="3">
    <source>
        <dbReference type="Proteomes" id="UP001500363"/>
    </source>
</evidence>
<accession>A0ABN2BGQ7</accession>
<dbReference type="CDD" id="cd00448">
    <property type="entry name" value="YjgF_YER057c_UK114_family"/>
    <property type="match status" value="1"/>
</dbReference>
<dbReference type="Pfam" id="PF01042">
    <property type="entry name" value="Ribonuc_L-PSP"/>
    <property type="match status" value="1"/>
</dbReference>
<proteinExistence type="inferred from homology"/>
<dbReference type="SUPFAM" id="SSF55298">
    <property type="entry name" value="YjgF-like"/>
    <property type="match status" value="1"/>
</dbReference>
<gene>
    <name evidence="2" type="ORF">GCM10009741_49420</name>
</gene>
<comment type="similarity">
    <text evidence="1">Belongs to the RutC family.</text>
</comment>